<keyword evidence="2" id="KW-0378">Hydrolase</keyword>
<keyword evidence="7" id="KW-1185">Reference proteome</keyword>
<dbReference type="InterPro" id="IPR036005">
    <property type="entry name" value="Creatinase/aminopeptidase-like"/>
</dbReference>
<dbReference type="SUPFAM" id="SSF55920">
    <property type="entry name" value="Creatinase/aminopeptidase"/>
    <property type="match status" value="1"/>
</dbReference>
<evidence type="ECO:0000256" key="3">
    <source>
        <dbReference type="RuleBase" id="RU000590"/>
    </source>
</evidence>
<evidence type="ECO:0000313" key="7">
    <source>
        <dbReference type="Proteomes" id="UP000182975"/>
    </source>
</evidence>
<dbReference type="Gene3D" id="3.90.230.10">
    <property type="entry name" value="Creatinase/methionine aminopeptidase superfamily"/>
    <property type="match status" value="1"/>
</dbReference>
<organism evidence="6 7">
    <name type="scientific">Denitrobacterium detoxificans</name>
    <dbReference type="NCBI Taxonomy" id="79604"/>
    <lineage>
        <taxon>Bacteria</taxon>
        <taxon>Bacillati</taxon>
        <taxon>Actinomycetota</taxon>
        <taxon>Coriobacteriia</taxon>
        <taxon>Eggerthellales</taxon>
        <taxon>Eggerthellaceae</taxon>
        <taxon>Denitrobacterium</taxon>
    </lineage>
</organism>
<dbReference type="PANTHER" id="PTHR46112">
    <property type="entry name" value="AMINOPEPTIDASE"/>
    <property type="match status" value="1"/>
</dbReference>
<protein>
    <submittedName>
        <fullName evidence="6">Xaa-Pro aminopeptidase</fullName>
    </submittedName>
</protein>
<dbReference type="AlphaFoldDB" id="A0A172S0J6"/>
<gene>
    <name evidence="6" type="ORF">SAMN02910314_01681</name>
</gene>
<evidence type="ECO:0000256" key="1">
    <source>
        <dbReference type="ARBA" id="ARBA00022723"/>
    </source>
</evidence>
<dbReference type="RefSeq" id="WP_066664907.1">
    <property type="nucleotide sequence ID" value="NZ_CP011402.1"/>
</dbReference>
<sequence length="368" mass="39924">MKRSCAASDLRLARVRRKMKVEGIEVLFLRDTSNIAWLTAFDDVFDDERAHAVVVTADSCVLHTDSRYASACRAAAQGSQVEVDDMRAGHAAWLAQRYPDAPHVAIEDDMPLLEFRALERAWQGSAPSLIETSGFGVSLRAVKDSYEVERLMAAQAVTDAAFSHIVSFMKPGMTERMVQIELEDYMTRHGARGLAFSSIVATGANGARPHAIPGNTRLEAGQCVVMDFGARALGYCSDMTRTVFLGEPSAQLAHAYEVLRSANEQVEAMIRPGVTGAQAHQLAEDVLAEGGYAGAMGHGLGHGVGIDIHERPVLGPRNDKPLEAGNVVTVEPGIYIEGEFGMRLEDFGLVTHDGFRVFTQSTHDLVII</sequence>
<dbReference type="InterPro" id="IPR000587">
    <property type="entry name" value="Creatinase_N"/>
</dbReference>
<dbReference type="PROSITE" id="PS00491">
    <property type="entry name" value="PROLINE_PEPTIDASE"/>
    <property type="match status" value="1"/>
</dbReference>
<dbReference type="SUPFAM" id="SSF53092">
    <property type="entry name" value="Creatinase/prolidase N-terminal domain"/>
    <property type="match status" value="1"/>
</dbReference>
<name>A0A172S0J6_9ACTN</name>
<dbReference type="GO" id="GO:0004177">
    <property type="term" value="F:aminopeptidase activity"/>
    <property type="evidence" value="ECO:0007669"/>
    <property type="project" value="UniProtKB-KW"/>
</dbReference>
<dbReference type="STRING" id="79604.AAY81_03665"/>
<dbReference type="KEGG" id="ddt:AAY81_03665"/>
<dbReference type="PATRIC" id="fig|79604.3.peg.746"/>
<dbReference type="CDD" id="cd01092">
    <property type="entry name" value="APP-like"/>
    <property type="match status" value="1"/>
</dbReference>
<dbReference type="Proteomes" id="UP000182975">
    <property type="component" value="Unassembled WGS sequence"/>
</dbReference>
<dbReference type="InterPro" id="IPR029149">
    <property type="entry name" value="Creatin/AminoP/Spt16_N"/>
</dbReference>
<dbReference type="GO" id="GO:0046872">
    <property type="term" value="F:metal ion binding"/>
    <property type="evidence" value="ECO:0007669"/>
    <property type="project" value="UniProtKB-KW"/>
</dbReference>
<keyword evidence="6" id="KW-0645">Protease</keyword>
<dbReference type="InterPro" id="IPR000994">
    <property type="entry name" value="Pept_M24"/>
</dbReference>
<evidence type="ECO:0000313" key="6">
    <source>
        <dbReference type="EMBL" id="SEO93850.1"/>
    </source>
</evidence>
<evidence type="ECO:0000259" key="5">
    <source>
        <dbReference type="Pfam" id="PF01321"/>
    </source>
</evidence>
<keyword evidence="1 3" id="KW-0479">Metal-binding</keyword>
<keyword evidence="6" id="KW-0031">Aminopeptidase</keyword>
<evidence type="ECO:0000259" key="4">
    <source>
        <dbReference type="Pfam" id="PF00557"/>
    </source>
</evidence>
<dbReference type="Gene3D" id="3.40.350.10">
    <property type="entry name" value="Creatinase/prolidase N-terminal domain"/>
    <property type="match status" value="1"/>
</dbReference>
<dbReference type="PANTHER" id="PTHR46112:SF3">
    <property type="entry name" value="AMINOPEPTIDASE YPDF"/>
    <property type="match status" value="1"/>
</dbReference>
<comment type="similarity">
    <text evidence="3">Belongs to the peptidase M24B family.</text>
</comment>
<dbReference type="Pfam" id="PF00557">
    <property type="entry name" value="Peptidase_M24"/>
    <property type="match status" value="1"/>
</dbReference>
<dbReference type="EMBL" id="FOEC01000012">
    <property type="protein sequence ID" value="SEO93850.1"/>
    <property type="molecule type" value="Genomic_DNA"/>
</dbReference>
<dbReference type="InterPro" id="IPR050659">
    <property type="entry name" value="Peptidase_M24B"/>
</dbReference>
<feature type="domain" description="Peptidase M24" evidence="4">
    <location>
        <begin position="150"/>
        <end position="351"/>
    </location>
</feature>
<accession>A0A172S0J6</accession>
<reference evidence="7" key="1">
    <citation type="submission" date="2016-10" db="EMBL/GenBank/DDBJ databases">
        <authorList>
            <person name="Varghese N."/>
        </authorList>
    </citation>
    <scope>NUCLEOTIDE SEQUENCE [LARGE SCALE GENOMIC DNA]</scope>
    <source>
        <strain evidence="7">DSM 21843</strain>
    </source>
</reference>
<dbReference type="Pfam" id="PF01321">
    <property type="entry name" value="Creatinase_N"/>
    <property type="match status" value="1"/>
</dbReference>
<proteinExistence type="inferred from homology"/>
<feature type="domain" description="Creatinase N-terminal" evidence="5">
    <location>
        <begin position="11"/>
        <end position="142"/>
    </location>
</feature>
<dbReference type="InterPro" id="IPR001131">
    <property type="entry name" value="Peptidase_M24B_aminopep-P_CS"/>
</dbReference>
<evidence type="ECO:0000256" key="2">
    <source>
        <dbReference type="ARBA" id="ARBA00022801"/>
    </source>
</evidence>